<evidence type="ECO:0000313" key="1">
    <source>
        <dbReference type="EMBL" id="KAK4467661.1"/>
    </source>
</evidence>
<name>A0AAE1Z4X6_SCHME</name>
<organism evidence="1 2">
    <name type="scientific">Schistosoma mekongi</name>
    <name type="common">Parasitic worm</name>
    <dbReference type="NCBI Taxonomy" id="38744"/>
    <lineage>
        <taxon>Eukaryota</taxon>
        <taxon>Metazoa</taxon>
        <taxon>Spiralia</taxon>
        <taxon>Lophotrochozoa</taxon>
        <taxon>Platyhelminthes</taxon>
        <taxon>Trematoda</taxon>
        <taxon>Digenea</taxon>
        <taxon>Strigeidida</taxon>
        <taxon>Schistosomatoidea</taxon>
        <taxon>Schistosomatidae</taxon>
        <taxon>Schistosoma</taxon>
    </lineage>
</organism>
<evidence type="ECO:0000313" key="2">
    <source>
        <dbReference type="Proteomes" id="UP001292079"/>
    </source>
</evidence>
<dbReference type="Proteomes" id="UP001292079">
    <property type="component" value="Unassembled WGS sequence"/>
</dbReference>
<reference evidence="1" key="2">
    <citation type="journal article" date="2023" name="Infect Dis Poverty">
        <title>Chromosome-scale genome of the human blood fluke Schistosoma mekongi and its implications for public health.</title>
        <authorList>
            <person name="Zhou M."/>
            <person name="Xu L."/>
            <person name="Xu D."/>
            <person name="Chen W."/>
            <person name="Khan J."/>
            <person name="Hu Y."/>
            <person name="Huang H."/>
            <person name="Wei H."/>
            <person name="Zhang Y."/>
            <person name="Chusongsang P."/>
            <person name="Tanasarnprasert K."/>
            <person name="Hu X."/>
            <person name="Limpanont Y."/>
            <person name="Lv Z."/>
        </authorList>
    </citation>
    <scope>NUCLEOTIDE SEQUENCE</scope>
    <source>
        <strain evidence="1">LV_2022a</strain>
    </source>
</reference>
<comment type="caution">
    <text evidence="1">The sequence shown here is derived from an EMBL/GenBank/DDBJ whole genome shotgun (WGS) entry which is preliminary data.</text>
</comment>
<sequence length="229" mass="27002">MLYRKFNYLPDIVLYILYNFYINKCYGSLHLADNFNDETGISSFWLLQERNNSLLFQWSSFEPLEDSVLALALDSHEIEQQLSKRTSFGHLQTIGKTCESEKFRIQQLQYNLQFWILGLIDRTVETRRLSYTRVSRVSNIQIEKTNEKPTYITWEMTETMCSTHDKINIFKKDSTGFHRMYTVSISSRKFVFPEGLEDQEDIIIIINHENNFGLFELGEITENPFITAG</sequence>
<proteinExistence type="predicted"/>
<dbReference type="EMBL" id="JALJAT010000008">
    <property type="protein sequence ID" value="KAK4467661.1"/>
    <property type="molecule type" value="Genomic_DNA"/>
</dbReference>
<accession>A0AAE1Z4X6</accession>
<keyword evidence="2" id="KW-1185">Reference proteome</keyword>
<protein>
    <submittedName>
        <fullName evidence="1">Uncharacterized protein</fullName>
    </submittedName>
</protein>
<reference evidence="1" key="1">
    <citation type="submission" date="2022-04" db="EMBL/GenBank/DDBJ databases">
        <authorList>
            <person name="Xu L."/>
            <person name="Lv Z."/>
        </authorList>
    </citation>
    <scope>NUCLEOTIDE SEQUENCE</scope>
    <source>
        <strain evidence="1">LV_2022a</strain>
    </source>
</reference>
<gene>
    <name evidence="1" type="ORF">MN116_008601</name>
</gene>
<dbReference type="AlphaFoldDB" id="A0AAE1Z4X6"/>